<comment type="similarity">
    <text evidence="1 8">Belongs to the mannose-6-phosphate isomerase type 2 family.</text>
</comment>
<sequence>MSEIELIDKACHADPGVQDRHRVAAGAVVPVVLAGGSGTRLWPMSREQHPKQLTHLVGDETLLESTLRRVSGLGSAFELAAAQVVCGDAHRHTTVRQLAAGGLRARVVVEPARRDTAPAMTLAAALALAEHGDAVLVVMPADHAIHDTSGFERAMATALRYARLGCIATLGVRPTHADSGFGYLRTGGQVSLDGAAGGYTLDAFVEKPAPEIAAQYVASGSHWWNSGIYVVRASVWLRAIEALAPDIHAACVAAIRDGRADDGCFHPAPEPFAASPSDSIDYAVMERLAAMTEPPVAVAVPLDAGWSDLGSWDAVWAALDKDEDGNAGRGRVMFEDATACYAHSEGRLVACVGVSNVAVVETPDAVLVVDRQHVQGVRSLVARIKAEHGAEAETHRLVRRPWGWYDSVDRGERFQVKRIVVDPGARLSLQMHHHRAEHWTVVKGTATVTRGDEQFLLGENESTYIPIGVRHRLENPGRLPLEIIEVQTGSYLGEDDIVRFDDAYGRA</sequence>
<reference evidence="12" key="1">
    <citation type="submission" date="2014-04" db="EMBL/GenBank/DDBJ databases">
        <title>In planta biocontrol of soil-borne Fusarium wilt of banana through a plant endophytic bacterium, Burkholderia cenocepacia 869T2.</title>
        <authorList>
            <person name="Ho Y.-N."/>
            <person name="Chiang H.-M."/>
            <person name="Chao C.-P."/>
            <person name="Su C.-C."/>
            <person name="Hsu H.-F."/>
            <person name="Guo C.-T."/>
            <person name="Hsieh J.-L."/>
            <person name="Huang C.-C."/>
        </authorList>
    </citation>
    <scope>NUCLEOTIDE SEQUENCE [LARGE SCALE GENOMIC DNA]</scope>
    <source>
        <strain evidence="12">869T2</strain>
    </source>
</reference>
<dbReference type="InterPro" id="IPR051161">
    <property type="entry name" value="Mannose-6P_isomerase_type2"/>
</dbReference>
<organism evidence="12">
    <name type="scientific">Burkholderia cenocepacia</name>
    <dbReference type="NCBI Taxonomy" id="95486"/>
    <lineage>
        <taxon>Bacteria</taxon>
        <taxon>Pseudomonadati</taxon>
        <taxon>Pseudomonadota</taxon>
        <taxon>Betaproteobacteria</taxon>
        <taxon>Burkholderiales</taxon>
        <taxon>Burkholderiaceae</taxon>
        <taxon>Burkholderia</taxon>
        <taxon>Burkholderia cepacia complex</taxon>
    </lineage>
</organism>
<evidence type="ECO:0000256" key="7">
    <source>
        <dbReference type="ARBA" id="ARBA00047343"/>
    </source>
</evidence>
<comment type="caution">
    <text evidence="12">The sequence shown here is derived from an EMBL/GenBank/DDBJ whole genome shotgun (WGS) entry which is preliminary data.</text>
</comment>
<gene>
    <name evidence="12" type="primary">cpsB</name>
    <name evidence="12" type="ORF">DT99_30175</name>
</gene>
<dbReference type="Gene3D" id="2.60.120.10">
    <property type="entry name" value="Jelly Rolls"/>
    <property type="match status" value="1"/>
</dbReference>
<dbReference type="GO" id="GO:0000271">
    <property type="term" value="P:polysaccharide biosynthetic process"/>
    <property type="evidence" value="ECO:0007669"/>
    <property type="project" value="InterPro"/>
</dbReference>
<comment type="catalytic activity">
    <reaction evidence="7">
        <text>alpha-D-mannose 1-phosphate + GTP + H(+) = GDP-alpha-D-mannose + diphosphate</text>
        <dbReference type="Rhea" id="RHEA:15229"/>
        <dbReference type="ChEBI" id="CHEBI:15378"/>
        <dbReference type="ChEBI" id="CHEBI:33019"/>
        <dbReference type="ChEBI" id="CHEBI:37565"/>
        <dbReference type="ChEBI" id="CHEBI:57527"/>
        <dbReference type="ChEBI" id="CHEBI:58409"/>
        <dbReference type="EC" id="2.7.7.13"/>
    </reaction>
</comment>
<dbReference type="PANTHER" id="PTHR46390:SF1">
    <property type="entry name" value="MANNOSE-1-PHOSPHATE GUANYLYLTRANSFERASE"/>
    <property type="match status" value="1"/>
</dbReference>
<evidence type="ECO:0000256" key="8">
    <source>
        <dbReference type="RuleBase" id="RU004190"/>
    </source>
</evidence>
<evidence type="ECO:0000259" key="9">
    <source>
        <dbReference type="Pfam" id="PF00483"/>
    </source>
</evidence>
<dbReference type="PANTHER" id="PTHR46390">
    <property type="entry name" value="MANNOSE-1-PHOSPHATE GUANYLYLTRANSFERASE"/>
    <property type="match status" value="1"/>
</dbReference>
<dbReference type="InterPro" id="IPR049577">
    <property type="entry name" value="GMPP_N"/>
</dbReference>
<keyword evidence="4 12" id="KW-0548">Nucleotidyltransferase</keyword>
<dbReference type="SUPFAM" id="SSF53448">
    <property type="entry name" value="Nucleotide-diphospho-sugar transferases"/>
    <property type="match status" value="1"/>
</dbReference>
<dbReference type="InterPro" id="IPR005835">
    <property type="entry name" value="NTP_transferase_dom"/>
</dbReference>
<evidence type="ECO:0000256" key="2">
    <source>
        <dbReference type="ARBA" id="ARBA00012387"/>
    </source>
</evidence>
<dbReference type="Gene3D" id="3.90.550.10">
    <property type="entry name" value="Spore Coat Polysaccharide Biosynthesis Protein SpsA, Chain A"/>
    <property type="match status" value="1"/>
</dbReference>
<evidence type="ECO:0000313" key="12">
    <source>
        <dbReference type="EMBL" id="KEA56003.1"/>
    </source>
</evidence>
<evidence type="ECO:0000256" key="5">
    <source>
        <dbReference type="ARBA" id="ARBA00022741"/>
    </source>
</evidence>
<dbReference type="SUPFAM" id="SSF51182">
    <property type="entry name" value="RmlC-like cupins"/>
    <property type="match status" value="1"/>
</dbReference>
<proteinExistence type="inferred from homology"/>
<dbReference type="Pfam" id="PF22640">
    <property type="entry name" value="ManC_GMP_beta-helix"/>
    <property type="match status" value="1"/>
</dbReference>
<evidence type="ECO:0000256" key="4">
    <source>
        <dbReference type="ARBA" id="ARBA00022695"/>
    </source>
</evidence>
<dbReference type="GO" id="GO:0005525">
    <property type="term" value="F:GTP binding"/>
    <property type="evidence" value="ECO:0007669"/>
    <property type="project" value="UniProtKB-KW"/>
</dbReference>
<name>A0A071M5E0_9BURK</name>
<dbReference type="CDD" id="cd02213">
    <property type="entry name" value="cupin_PMI_typeII_C"/>
    <property type="match status" value="1"/>
</dbReference>
<keyword evidence="3 12" id="KW-0808">Transferase</keyword>
<dbReference type="EC" id="2.7.7.13" evidence="2"/>
<accession>A0A071M5E0</accession>
<dbReference type="InterPro" id="IPR001538">
    <property type="entry name" value="Man6P_isomerase-2_C"/>
</dbReference>
<keyword evidence="5" id="KW-0547">Nucleotide-binding</keyword>
<evidence type="ECO:0000256" key="6">
    <source>
        <dbReference type="ARBA" id="ARBA00023134"/>
    </source>
</evidence>
<protein>
    <recommendedName>
        <fullName evidence="2">mannose-1-phosphate guanylyltransferase</fullName>
        <ecNumber evidence="2">2.7.7.13</ecNumber>
    </recommendedName>
</protein>
<dbReference type="GO" id="GO:0004475">
    <property type="term" value="F:mannose-1-phosphate guanylyltransferase (GTP) activity"/>
    <property type="evidence" value="ECO:0007669"/>
    <property type="project" value="UniProtKB-EC"/>
</dbReference>
<evidence type="ECO:0000259" key="11">
    <source>
        <dbReference type="Pfam" id="PF22640"/>
    </source>
</evidence>
<dbReference type="InterPro" id="IPR011051">
    <property type="entry name" value="RmlC_Cupin_sf"/>
</dbReference>
<evidence type="ECO:0000256" key="1">
    <source>
        <dbReference type="ARBA" id="ARBA00006115"/>
    </source>
</evidence>
<dbReference type="Pfam" id="PF00483">
    <property type="entry name" value="NTP_transferase"/>
    <property type="match status" value="1"/>
</dbReference>
<dbReference type="NCBIfam" id="TIGR01479">
    <property type="entry name" value="GMP_PMI"/>
    <property type="match status" value="1"/>
</dbReference>
<dbReference type="EMBL" id="JJOA01000034">
    <property type="protein sequence ID" value="KEA56003.1"/>
    <property type="molecule type" value="Genomic_DNA"/>
</dbReference>
<feature type="domain" description="Nucleotidyl transferase" evidence="9">
    <location>
        <begin position="30"/>
        <end position="323"/>
    </location>
</feature>
<dbReference type="AlphaFoldDB" id="A0A071M5E0"/>
<feature type="domain" description="Mannose-6-phosphate isomerase type II C-terminal" evidence="10">
    <location>
        <begin position="390"/>
        <end position="502"/>
    </location>
</feature>
<evidence type="ECO:0000256" key="3">
    <source>
        <dbReference type="ARBA" id="ARBA00022679"/>
    </source>
</evidence>
<feature type="domain" description="MannoseP isomerase/GMP-like beta-helix" evidence="11">
    <location>
        <begin position="335"/>
        <end position="383"/>
    </location>
</feature>
<dbReference type="InterPro" id="IPR054566">
    <property type="entry name" value="ManC/GMP-like_b-helix"/>
</dbReference>
<dbReference type="InterPro" id="IPR006375">
    <property type="entry name" value="Man1P_GuaTrfase/Man6P_Isoase"/>
</dbReference>
<dbReference type="GO" id="GO:0009298">
    <property type="term" value="P:GDP-mannose biosynthetic process"/>
    <property type="evidence" value="ECO:0007669"/>
    <property type="project" value="TreeGrafter"/>
</dbReference>
<dbReference type="CDD" id="cd02509">
    <property type="entry name" value="GDP-M1P_Guanylyltransferase"/>
    <property type="match status" value="1"/>
</dbReference>
<dbReference type="FunFam" id="2.60.120.10:FF:000032">
    <property type="entry name" value="Mannose-1-phosphate guanylyltransferase/mannose-6-phosphate isomerase"/>
    <property type="match status" value="1"/>
</dbReference>
<keyword evidence="6" id="KW-0342">GTP-binding</keyword>
<dbReference type="Pfam" id="PF01050">
    <property type="entry name" value="MannoseP_isomer"/>
    <property type="match status" value="1"/>
</dbReference>
<dbReference type="InterPro" id="IPR029044">
    <property type="entry name" value="Nucleotide-diphossugar_trans"/>
</dbReference>
<evidence type="ECO:0000259" key="10">
    <source>
        <dbReference type="Pfam" id="PF01050"/>
    </source>
</evidence>
<dbReference type="OrthoDB" id="9806359at2"/>
<dbReference type="InterPro" id="IPR014710">
    <property type="entry name" value="RmlC-like_jellyroll"/>
</dbReference>